<dbReference type="Gene3D" id="4.10.680.10">
    <property type="entry name" value="Cdc42-like binding domain"/>
    <property type="match status" value="1"/>
</dbReference>
<evidence type="ECO:0000256" key="1">
    <source>
        <dbReference type="ARBA" id="ARBA00004496"/>
    </source>
</evidence>
<evidence type="ECO:0000256" key="6">
    <source>
        <dbReference type="ARBA" id="ARBA00022741"/>
    </source>
</evidence>
<dbReference type="GO" id="GO:0004715">
    <property type="term" value="F:non-membrane spanning protein tyrosine kinase activity"/>
    <property type="evidence" value="ECO:0007669"/>
    <property type="project" value="UniProtKB-EC"/>
</dbReference>
<evidence type="ECO:0000256" key="5">
    <source>
        <dbReference type="ARBA" id="ARBA00022679"/>
    </source>
</evidence>
<dbReference type="PROSITE" id="PS00109">
    <property type="entry name" value="PROTEIN_KINASE_TYR"/>
    <property type="match status" value="1"/>
</dbReference>
<dbReference type="Pfam" id="PF09027">
    <property type="entry name" value="GTPase_binding"/>
    <property type="match status" value="1"/>
</dbReference>
<dbReference type="GO" id="GO:0005737">
    <property type="term" value="C:cytoplasm"/>
    <property type="evidence" value="ECO:0007669"/>
    <property type="project" value="UniProtKB-SubCell"/>
</dbReference>
<feature type="domain" description="Protein kinase" evidence="12">
    <location>
        <begin position="120"/>
        <end position="382"/>
    </location>
</feature>
<dbReference type="InterPro" id="IPR008266">
    <property type="entry name" value="Tyr_kinase_AS"/>
</dbReference>
<comment type="subcellular location">
    <subcellularLocation>
        <location evidence="1">Cytoplasm</location>
    </subcellularLocation>
</comment>
<dbReference type="EC" id="2.7.10.2" evidence="2"/>
<dbReference type="InterPro" id="IPR011009">
    <property type="entry name" value="Kinase-like_dom_sf"/>
</dbReference>
<dbReference type="InterPro" id="IPR020635">
    <property type="entry name" value="Tyr_kinase_cat_dom"/>
</dbReference>
<dbReference type="InterPro" id="IPR050198">
    <property type="entry name" value="Non-receptor_tyrosine_kinases"/>
</dbReference>
<dbReference type="FunFam" id="4.10.680.10:FF:000001">
    <property type="entry name" value="activated CDC42 kinase 1 isoform X1"/>
    <property type="match status" value="1"/>
</dbReference>
<dbReference type="InterPro" id="IPR000719">
    <property type="entry name" value="Prot_kinase_dom"/>
</dbReference>
<evidence type="ECO:0000256" key="11">
    <source>
        <dbReference type="PROSITE-ProRule" id="PRU10141"/>
    </source>
</evidence>
<evidence type="ECO:0000259" key="12">
    <source>
        <dbReference type="PROSITE" id="PS50011"/>
    </source>
</evidence>
<dbReference type="Pfam" id="PF07714">
    <property type="entry name" value="PK_Tyr_Ser-Thr"/>
    <property type="match status" value="1"/>
</dbReference>
<dbReference type="OrthoDB" id="635774at2759"/>
<reference evidence="13 14" key="1">
    <citation type="submission" date="2015-12" db="EMBL/GenBank/DDBJ databases">
        <title>Draft genome of the nematode, Onchocerca flexuosa.</title>
        <authorList>
            <person name="Mitreva M."/>
        </authorList>
    </citation>
    <scope>NUCLEOTIDE SEQUENCE [LARGE SCALE GENOMIC DNA]</scope>
    <source>
        <strain evidence="13">Red Deer</strain>
    </source>
</reference>
<dbReference type="AlphaFoldDB" id="A0A238BN88"/>
<dbReference type="SUPFAM" id="SSF56112">
    <property type="entry name" value="Protein kinase-like (PK-like)"/>
    <property type="match status" value="1"/>
</dbReference>
<dbReference type="InterPro" id="IPR015116">
    <property type="entry name" value="Cdc42-bd-like"/>
</dbReference>
<dbReference type="Proteomes" id="UP000242913">
    <property type="component" value="Unassembled WGS sequence"/>
</dbReference>
<evidence type="ECO:0000313" key="14">
    <source>
        <dbReference type="Proteomes" id="UP000242913"/>
    </source>
</evidence>
<dbReference type="InterPro" id="IPR037085">
    <property type="entry name" value="Cdc42-bd-like_dom_sf"/>
</dbReference>
<evidence type="ECO:0000256" key="8">
    <source>
        <dbReference type="ARBA" id="ARBA00022840"/>
    </source>
</evidence>
<organism evidence="13 14">
    <name type="scientific">Onchocerca flexuosa</name>
    <dbReference type="NCBI Taxonomy" id="387005"/>
    <lineage>
        <taxon>Eukaryota</taxon>
        <taxon>Metazoa</taxon>
        <taxon>Ecdysozoa</taxon>
        <taxon>Nematoda</taxon>
        <taxon>Chromadorea</taxon>
        <taxon>Rhabditida</taxon>
        <taxon>Spirurina</taxon>
        <taxon>Spiruromorpha</taxon>
        <taxon>Filarioidea</taxon>
        <taxon>Onchocercidae</taxon>
        <taxon>Onchocerca</taxon>
    </lineage>
</organism>
<keyword evidence="7 13" id="KW-0418">Kinase</keyword>
<dbReference type="PROSITE" id="PS50011">
    <property type="entry name" value="PROTEIN_KINASE_DOM"/>
    <property type="match status" value="1"/>
</dbReference>
<gene>
    <name evidence="13" type="ORF">X798_06906</name>
</gene>
<evidence type="ECO:0000313" key="13">
    <source>
        <dbReference type="EMBL" id="OZC06110.1"/>
    </source>
</evidence>
<keyword evidence="6 11" id="KW-0547">Nucleotide-binding</keyword>
<evidence type="ECO:0000256" key="7">
    <source>
        <dbReference type="ARBA" id="ARBA00022777"/>
    </source>
</evidence>
<dbReference type="Pfam" id="PF22931">
    <property type="entry name" value="SAM_TNK"/>
    <property type="match status" value="1"/>
</dbReference>
<dbReference type="InterPro" id="IPR017441">
    <property type="entry name" value="Protein_kinase_ATP_BS"/>
</dbReference>
<evidence type="ECO:0000256" key="2">
    <source>
        <dbReference type="ARBA" id="ARBA00011903"/>
    </source>
</evidence>
<dbReference type="GO" id="GO:0005524">
    <property type="term" value="F:ATP binding"/>
    <property type="evidence" value="ECO:0007669"/>
    <property type="project" value="UniProtKB-UniRule"/>
</dbReference>
<keyword evidence="9" id="KW-0829">Tyrosine-protein kinase</keyword>
<sequence length="924" mass="103640">MEGVYIEEALQDVLKETDLVNFERKLCVELQLSRLEHFDHVTDDELKSYTGLSQPAIRRLRVAIAEKKKKSKKSKGIFSSIGRKESHEVTKVLVPTRGTAEVFWPFPENGSTSLIIKEEIKLMERLGEGSFAVVKRAIWTPRTGRKLDVAVKILRDSTPEIIEDLQREVTNMQKLKHPNLIQLYGVVFSNPAMMVVEFCDGGALIDRLRSTQKPVILVSMLIDYAQQIAKGMAYLESKNCVHRDLAARNVLLASHERIAKICDFGLMRVLENNERFYVMSTQKKVPFAWCPPESLRYRQFSHASDVWSFGVTLWELFSYGEEPWIGLRGSEVLAKLEAGERLPKPQRCSDKLYDFISTCWSLKANLRPKFNLLKGIISEIVFVVAECHEASTPSPDADLDGLIWYGQNVRTRKFGSFYRSSVHLRNEHNGAGGAEQIINPQHSLIDAYISKPVSGSFIHAGHGDINPEQSWGQPDYIDDIYLKNPILRKEELAHESDQKHFGPEIIPSLIDLKPPPLWIQNQSSKNGDDSYIDPFAPFSVYSFDDMNESESCQPNMTKPSSSLLASNFYDQPPLTSDLQNVIDPSSVGNPLSDPAISSLNFPSNISRGTTIADETAPSSLQPPQGINTTINSHVHRALNYRLSNIEGGYQNAIDKNQMQNGKIPPPRPKPPNLRQITQNNVKWDANSMIASNVSNTSTLHDIDPHASHSVSKHSGIFSNSHNEDNLDPFEISKTVKDIANRDGYSQLFKDLSTSAKAISVNSLNATYQMGVKEPYSSNRPSRPATIFFNNDQPSNDKFLSPSLSGLMKSPLEIGTCYYWQPGDAKQSIPQQSSIYGSTPVLLYDSHTYIEKFSFFSNHNMDEKWVNRLCDTKIIDNMMLSDEILGMFDPLVADRVIPDFSNVSASSLPNSDPVSAVLRNAAFAE</sequence>
<dbReference type="InterPro" id="IPR001245">
    <property type="entry name" value="Ser-Thr/Tyr_kinase_cat_dom"/>
</dbReference>
<dbReference type="Gene3D" id="3.30.200.20">
    <property type="entry name" value="Phosphorylase Kinase, domain 1"/>
    <property type="match status" value="1"/>
</dbReference>
<dbReference type="FunFam" id="1.10.510.10:FF:000521">
    <property type="entry name" value="Tyrosine-protein kinase pr2"/>
    <property type="match status" value="1"/>
</dbReference>
<feature type="binding site" evidence="11">
    <location>
        <position position="152"/>
    </location>
    <ligand>
        <name>ATP</name>
        <dbReference type="ChEBI" id="CHEBI:30616"/>
    </ligand>
</feature>
<comment type="catalytic activity">
    <reaction evidence="10">
        <text>L-threonyl-[protein] + ATP = O-phospho-L-threonyl-[protein] + ADP + H(+)</text>
        <dbReference type="Rhea" id="RHEA:46608"/>
        <dbReference type="Rhea" id="RHEA-COMP:11060"/>
        <dbReference type="Rhea" id="RHEA-COMP:11605"/>
        <dbReference type="ChEBI" id="CHEBI:15378"/>
        <dbReference type="ChEBI" id="CHEBI:30013"/>
        <dbReference type="ChEBI" id="CHEBI:30616"/>
        <dbReference type="ChEBI" id="CHEBI:61977"/>
        <dbReference type="ChEBI" id="CHEBI:456216"/>
        <dbReference type="EC" id="2.7.11.1"/>
    </reaction>
</comment>
<dbReference type="EMBL" id="KZ270220">
    <property type="protein sequence ID" value="OZC06110.1"/>
    <property type="molecule type" value="Genomic_DNA"/>
</dbReference>
<dbReference type="PANTHER" id="PTHR24418">
    <property type="entry name" value="TYROSINE-PROTEIN KINASE"/>
    <property type="match status" value="1"/>
</dbReference>
<dbReference type="Gene3D" id="1.10.510.10">
    <property type="entry name" value="Transferase(Phosphotransferase) domain 1"/>
    <property type="match status" value="1"/>
</dbReference>
<keyword evidence="5" id="KW-0808">Transferase</keyword>
<dbReference type="PRINTS" id="PR00109">
    <property type="entry name" value="TYRKINASE"/>
</dbReference>
<evidence type="ECO:0000256" key="3">
    <source>
        <dbReference type="ARBA" id="ARBA00022443"/>
    </source>
</evidence>
<keyword evidence="8 11" id="KW-0067">ATP-binding</keyword>
<name>A0A238BN88_9BILA</name>
<keyword evidence="14" id="KW-1185">Reference proteome</keyword>
<dbReference type="GO" id="GO:0004674">
    <property type="term" value="F:protein serine/threonine kinase activity"/>
    <property type="evidence" value="ECO:0007669"/>
    <property type="project" value="UniProtKB-EC"/>
</dbReference>
<evidence type="ECO:0000256" key="9">
    <source>
        <dbReference type="ARBA" id="ARBA00023137"/>
    </source>
</evidence>
<accession>A0A238BN88</accession>
<evidence type="ECO:0000256" key="10">
    <source>
        <dbReference type="ARBA" id="ARBA00047899"/>
    </source>
</evidence>
<keyword evidence="4" id="KW-0963">Cytoplasm</keyword>
<protein>
    <recommendedName>
        <fullName evidence="2">non-specific protein-tyrosine kinase</fullName>
        <ecNumber evidence="2">2.7.10.2</ecNumber>
    </recommendedName>
</protein>
<evidence type="ECO:0000256" key="4">
    <source>
        <dbReference type="ARBA" id="ARBA00022490"/>
    </source>
</evidence>
<proteinExistence type="predicted"/>
<dbReference type="PROSITE" id="PS00107">
    <property type="entry name" value="PROTEIN_KINASE_ATP"/>
    <property type="match status" value="1"/>
</dbReference>
<keyword evidence="3" id="KW-0728">SH3 domain</keyword>
<dbReference type="InterPro" id="IPR055175">
    <property type="entry name" value="ACK/TNK-like_SAM"/>
</dbReference>
<dbReference type="SMART" id="SM00219">
    <property type="entry name" value="TyrKc"/>
    <property type="match status" value="1"/>
</dbReference>